<dbReference type="RefSeq" id="XP_004333625.1">
    <property type="nucleotide sequence ID" value="XM_004333577.1"/>
</dbReference>
<keyword evidence="3" id="KW-1185">Reference proteome</keyword>
<dbReference type="InterPro" id="IPR036174">
    <property type="entry name" value="Znf_Sec23_Sec24_sf"/>
</dbReference>
<evidence type="ECO:0000313" key="3">
    <source>
        <dbReference type="Proteomes" id="UP000011083"/>
    </source>
</evidence>
<dbReference type="InterPro" id="IPR036465">
    <property type="entry name" value="vWFA_dom_sf"/>
</dbReference>
<accession>L8GF70</accession>
<dbReference type="SUPFAM" id="SSF82919">
    <property type="entry name" value="Zn-finger domain of Sec23/24"/>
    <property type="match status" value="1"/>
</dbReference>
<evidence type="ECO:0000256" key="1">
    <source>
        <dbReference type="SAM" id="MobiDB-lite"/>
    </source>
</evidence>
<dbReference type="AlphaFoldDB" id="L8GF70"/>
<name>L8GF70_ACACF</name>
<dbReference type="Proteomes" id="UP000011083">
    <property type="component" value="Unassembled WGS sequence"/>
</dbReference>
<dbReference type="GO" id="GO:0030127">
    <property type="term" value="C:COPII vesicle coat"/>
    <property type="evidence" value="ECO:0007669"/>
    <property type="project" value="InterPro"/>
</dbReference>
<dbReference type="GeneID" id="14912143"/>
<dbReference type="Gene3D" id="3.40.50.410">
    <property type="entry name" value="von Willebrand factor, type A domain"/>
    <property type="match status" value="1"/>
</dbReference>
<organism evidence="2 3">
    <name type="scientific">Acanthamoeba castellanii (strain ATCC 30010 / Neff)</name>
    <dbReference type="NCBI Taxonomy" id="1257118"/>
    <lineage>
        <taxon>Eukaryota</taxon>
        <taxon>Amoebozoa</taxon>
        <taxon>Discosea</taxon>
        <taxon>Longamoebia</taxon>
        <taxon>Centramoebida</taxon>
        <taxon>Acanthamoebidae</taxon>
        <taxon>Acanthamoeba</taxon>
    </lineage>
</organism>
<dbReference type="PANTHER" id="PTHR13803:SF36">
    <property type="entry name" value="TYPE A VON WILLEBRAND FACTOR DOMAIN-CONTAINING PROTEIN"/>
    <property type="match status" value="1"/>
</dbReference>
<dbReference type="GO" id="GO:0008270">
    <property type="term" value="F:zinc ion binding"/>
    <property type="evidence" value="ECO:0007669"/>
    <property type="project" value="InterPro"/>
</dbReference>
<evidence type="ECO:0000313" key="2">
    <source>
        <dbReference type="EMBL" id="ELR11612.1"/>
    </source>
</evidence>
<dbReference type="SUPFAM" id="SSF53300">
    <property type="entry name" value="vWA-like"/>
    <property type="match status" value="1"/>
</dbReference>
<dbReference type="GO" id="GO:0070971">
    <property type="term" value="C:endoplasmic reticulum exit site"/>
    <property type="evidence" value="ECO:0007669"/>
    <property type="project" value="TreeGrafter"/>
</dbReference>
<dbReference type="STRING" id="1257118.L8GF70"/>
<dbReference type="KEGG" id="acan:ACA1_258850"/>
<gene>
    <name evidence="2" type="ORF">ACA1_258850</name>
</gene>
<reference evidence="2 3" key="1">
    <citation type="journal article" date="2013" name="Genome Biol.">
        <title>Genome of Acanthamoeba castellanii highlights extensive lateral gene transfer and early evolution of tyrosine kinase signaling.</title>
        <authorList>
            <person name="Clarke M."/>
            <person name="Lohan A.J."/>
            <person name="Liu B."/>
            <person name="Lagkouvardos I."/>
            <person name="Roy S."/>
            <person name="Zafar N."/>
            <person name="Bertelli C."/>
            <person name="Schilde C."/>
            <person name="Kianianmomeni A."/>
            <person name="Burglin T.R."/>
            <person name="Frech C."/>
            <person name="Turcotte B."/>
            <person name="Kopec K.O."/>
            <person name="Synnott J.M."/>
            <person name="Choo C."/>
            <person name="Paponov I."/>
            <person name="Finkler A."/>
            <person name="Soon Heng Tan C."/>
            <person name="Hutchins A.P."/>
            <person name="Weinmeier T."/>
            <person name="Rattei T."/>
            <person name="Chu J.S."/>
            <person name="Gimenez G."/>
            <person name="Irimia M."/>
            <person name="Rigden D.J."/>
            <person name="Fitzpatrick D.A."/>
            <person name="Lorenzo-Morales J."/>
            <person name="Bateman A."/>
            <person name="Chiu C.H."/>
            <person name="Tang P."/>
            <person name="Hegemann P."/>
            <person name="Fromm H."/>
            <person name="Raoult D."/>
            <person name="Greub G."/>
            <person name="Miranda-Saavedra D."/>
            <person name="Chen N."/>
            <person name="Nash P."/>
            <person name="Ginger M.L."/>
            <person name="Horn M."/>
            <person name="Schaap P."/>
            <person name="Caler L."/>
            <person name="Loftus B."/>
        </authorList>
    </citation>
    <scope>NUCLEOTIDE SEQUENCE [LARGE SCALE GENOMIC DNA]</scope>
    <source>
        <strain evidence="2 3">Neff</strain>
    </source>
</reference>
<dbReference type="OrthoDB" id="16030at2759"/>
<sequence length="453" mass="49078">MEQVVAAPTEEGERLEAPASCHDEAWEKVRVVSAMEFYNLLISLRYAVVDLRARAEWEEGPRMDMAQPYWPHHHHHHLAEGGSWQDAWGFESQERVMDMFGGGSSSSSSSSSVTTAAKPPPALMTSAICVKQEKKEGAKEGKKVPMADTNVVALSLGVLAQEPTLMTGEAVFCEECKAALSALSTLQTADSTNAGDEDAEAGQKWQCEFCGHVNEDLHLEEEEIPTANTVDYMLAPPSLVEEGEGLIVFCMDISGSMCVSTEVPALQNEWKALRQGGGKSKEEKNKEINASFNAENSYQYMPRENRNASYISRLECMQAAVDTQLQRLKVQSPNKKVVLITFNNEVTIVGDGSSGGKVVTGDRLGEFDDLLKVGHDLDTKALRPIAESLDDVSQKVAQLQENGATALGPALLLAVAIASHSRRSEVVVCTDGLSNVGVGSLEGAEKERGADKY</sequence>
<feature type="region of interest" description="Disordered" evidence="1">
    <location>
        <begin position="100"/>
        <end position="119"/>
    </location>
</feature>
<dbReference type="PANTHER" id="PTHR13803">
    <property type="entry name" value="SEC24-RELATED PROTEIN"/>
    <property type="match status" value="1"/>
</dbReference>
<dbReference type="GO" id="GO:0000149">
    <property type="term" value="F:SNARE binding"/>
    <property type="evidence" value="ECO:0007669"/>
    <property type="project" value="TreeGrafter"/>
</dbReference>
<evidence type="ECO:0008006" key="4">
    <source>
        <dbReference type="Google" id="ProtNLM"/>
    </source>
</evidence>
<dbReference type="GO" id="GO:0006886">
    <property type="term" value="P:intracellular protein transport"/>
    <property type="evidence" value="ECO:0007669"/>
    <property type="project" value="InterPro"/>
</dbReference>
<dbReference type="GO" id="GO:0090110">
    <property type="term" value="P:COPII-coated vesicle cargo loading"/>
    <property type="evidence" value="ECO:0007669"/>
    <property type="project" value="TreeGrafter"/>
</dbReference>
<protein>
    <recommendedName>
        <fullName evidence="4">Sec23/Sec24 trunk domain containing protein</fullName>
    </recommendedName>
</protein>
<proteinExistence type="predicted"/>
<dbReference type="OMA" id="CHDEAWE"/>
<dbReference type="VEuPathDB" id="AmoebaDB:ACA1_258850"/>
<dbReference type="InterPro" id="IPR050550">
    <property type="entry name" value="SEC23_SEC24_subfamily"/>
</dbReference>
<dbReference type="EMBL" id="KB008148">
    <property type="protein sequence ID" value="ELR11612.1"/>
    <property type="molecule type" value="Genomic_DNA"/>
</dbReference>